<comment type="subcellular location">
    <subcellularLocation>
        <location evidence="1">Membrane</location>
        <topology evidence="1">Multi-pass membrane protein</topology>
    </subcellularLocation>
</comment>
<accession>A0A0G1YEI7</accession>
<dbReference type="PANTHER" id="PTHR38459">
    <property type="entry name" value="PROPHAGE BACTOPRENOL-LINKED GLUCOSE TRANSLOCASE HOMOLOG"/>
    <property type="match status" value="1"/>
</dbReference>
<evidence type="ECO:0000313" key="8">
    <source>
        <dbReference type="EMBL" id="KKW41621.1"/>
    </source>
</evidence>
<keyword evidence="4 6" id="KW-1133">Transmembrane helix</keyword>
<evidence type="ECO:0000256" key="4">
    <source>
        <dbReference type="ARBA" id="ARBA00022989"/>
    </source>
</evidence>
<dbReference type="EMBL" id="LCRX01000015">
    <property type="protein sequence ID" value="KKW41621.1"/>
    <property type="molecule type" value="Genomic_DNA"/>
</dbReference>
<evidence type="ECO:0000313" key="9">
    <source>
        <dbReference type="Proteomes" id="UP000033870"/>
    </source>
</evidence>
<dbReference type="Pfam" id="PF04138">
    <property type="entry name" value="GtrA_DPMS_TM"/>
    <property type="match status" value="1"/>
</dbReference>
<feature type="transmembrane region" description="Helical" evidence="6">
    <location>
        <begin position="20"/>
        <end position="37"/>
    </location>
</feature>
<protein>
    <recommendedName>
        <fullName evidence="7">GtrA/DPMS transmembrane domain-containing protein</fullName>
    </recommendedName>
</protein>
<keyword evidence="3 6" id="KW-0812">Transmembrane</keyword>
<feature type="transmembrane region" description="Helical" evidence="6">
    <location>
        <begin position="82"/>
        <end position="101"/>
    </location>
</feature>
<evidence type="ECO:0000256" key="5">
    <source>
        <dbReference type="ARBA" id="ARBA00023136"/>
    </source>
</evidence>
<dbReference type="Proteomes" id="UP000033870">
    <property type="component" value="Unassembled WGS sequence"/>
</dbReference>
<organism evidence="8 9">
    <name type="scientific">Candidatus Magasanikbacteria bacterium GW2011_GWA2_56_11</name>
    <dbReference type="NCBI Taxonomy" id="1619044"/>
    <lineage>
        <taxon>Bacteria</taxon>
        <taxon>Candidatus Magasanikiibacteriota</taxon>
    </lineage>
</organism>
<dbReference type="GO" id="GO:0000271">
    <property type="term" value="P:polysaccharide biosynthetic process"/>
    <property type="evidence" value="ECO:0007669"/>
    <property type="project" value="InterPro"/>
</dbReference>
<feature type="domain" description="GtrA/DPMS transmembrane" evidence="7">
    <location>
        <begin position="18"/>
        <end position="131"/>
    </location>
</feature>
<sequence length="144" mass="17061">MLNKLLRHFWRLRREFTRYFIIGISAFVLDIGSLYALKEYAGLTPVWSVVVNQIFLLNAVFLLNKYWSFQARGYGHRQAARFYLLAGANYLFSIAWMWFLSYRLEVHYLPARIGNIVLAVGWNFFLYKYWVYREAKAEGPLIAG</sequence>
<reference evidence="8 9" key="1">
    <citation type="journal article" date="2015" name="Nature">
        <title>rRNA introns, odd ribosomes, and small enigmatic genomes across a large radiation of phyla.</title>
        <authorList>
            <person name="Brown C.T."/>
            <person name="Hug L.A."/>
            <person name="Thomas B.C."/>
            <person name="Sharon I."/>
            <person name="Castelle C.J."/>
            <person name="Singh A."/>
            <person name="Wilkins M.J."/>
            <person name="Williams K.H."/>
            <person name="Banfield J.F."/>
        </authorList>
    </citation>
    <scope>NUCLEOTIDE SEQUENCE [LARGE SCALE GENOMIC DNA]</scope>
</reference>
<name>A0A0G1YEI7_9BACT</name>
<comment type="caution">
    <text evidence="8">The sequence shown here is derived from an EMBL/GenBank/DDBJ whole genome shotgun (WGS) entry which is preliminary data.</text>
</comment>
<evidence type="ECO:0000256" key="1">
    <source>
        <dbReference type="ARBA" id="ARBA00004141"/>
    </source>
</evidence>
<evidence type="ECO:0000256" key="3">
    <source>
        <dbReference type="ARBA" id="ARBA00022692"/>
    </source>
</evidence>
<dbReference type="STRING" id="1619044.UY92_C0015G0033"/>
<evidence type="ECO:0000256" key="6">
    <source>
        <dbReference type="SAM" id="Phobius"/>
    </source>
</evidence>
<feature type="transmembrane region" description="Helical" evidence="6">
    <location>
        <begin position="43"/>
        <end position="62"/>
    </location>
</feature>
<evidence type="ECO:0000259" key="7">
    <source>
        <dbReference type="Pfam" id="PF04138"/>
    </source>
</evidence>
<dbReference type="GO" id="GO:0005886">
    <property type="term" value="C:plasma membrane"/>
    <property type="evidence" value="ECO:0007669"/>
    <property type="project" value="TreeGrafter"/>
</dbReference>
<dbReference type="InterPro" id="IPR051401">
    <property type="entry name" value="GtrA_CellWall_Glycosyl"/>
</dbReference>
<dbReference type="InterPro" id="IPR007267">
    <property type="entry name" value="GtrA_DPMS_TM"/>
</dbReference>
<evidence type="ECO:0000256" key="2">
    <source>
        <dbReference type="ARBA" id="ARBA00009399"/>
    </source>
</evidence>
<dbReference type="PANTHER" id="PTHR38459:SF1">
    <property type="entry name" value="PROPHAGE BACTOPRENOL-LINKED GLUCOSE TRANSLOCASE HOMOLOG"/>
    <property type="match status" value="1"/>
</dbReference>
<keyword evidence="5 6" id="KW-0472">Membrane</keyword>
<feature type="transmembrane region" description="Helical" evidence="6">
    <location>
        <begin position="113"/>
        <end position="131"/>
    </location>
</feature>
<comment type="similarity">
    <text evidence="2">Belongs to the GtrA family.</text>
</comment>
<proteinExistence type="inferred from homology"/>
<dbReference type="AlphaFoldDB" id="A0A0G1YEI7"/>
<gene>
    <name evidence="8" type="ORF">UY92_C0015G0033</name>
</gene>